<dbReference type="AlphaFoldDB" id="A0A4Z2FW95"/>
<feature type="compositionally biased region" description="Gly residues" evidence="1">
    <location>
        <begin position="26"/>
        <end position="37"/>
    </location>
</feature>
<keyword evidence="3" id="KW-1185">Reference proteome</keyword>
<proteinExistence type="predicted"/>
<gene>
    <name evidence="2" type="ORF">EYF80_044601</name>
</gene>
<evidence type="ECO:0000313" key="3">
    <source>
        <dbReference type="Proteomes" id="UP000314294"/>
    </source>
</evidence>
<feature type="region of interest" description="Disordered" evidence="1">
    <location>
        <begin position="19"/>
        <end position="119"/>
    </location>
</feature>
<dbReference type="EMBL" id="SRLO01000861">
    <property type="protein sequence ID" value="TNN45191.1"/>
    <property type="molecule type" value="Genomic_DNA"/>
</dbReference>
<evidence type="ECO:0000256" key="1">
    <source>
        <dbReference type="SAM" id="MobiDB-lite"/>
    </source>
</evidence>
<reference evidence="2 3" key="1">
    <citation type="submission" date="2019-03" db="EMBL/GenBank/DDBJ databases">
        <title>First draft genome of Liparis tanakae, snailfish: a comprehensive survey of snailfish specific genes.</title>
        <authorList>
            <person name="Kim W."/>
            <person name="Song I."/>
            <person name="Jeong J.-H."/>
            <person name="Kim D."/>
            <person name="Kim S."/>
            <person name="Ryu S."/>
            <person name="Song J.Y."/>
            <person name="Lee S.K."/>
        </authorList>
    </citation>
    <scope>NUCLEOTIDE SEQUENCE [LARGE SCALE GENOMIC DNA]</scope>
    <source>
        <tissue evidence="2">Muscle</tissue>
    </source>
</reference>
<sequence>MRQRYFAGTAAALSILKSDPGSARVGAGGGGGVGVRSGGAPWPDPRYPAAAEQQLQQPSSLRDAPGFSLLQPHNDTHSGPRRTRCCSDAEPGNVKLKASGGAEGGGWGESANVPAGWERREWGMKKEKKGGATLRSRRAAFRPVMMTAKMMP</sequence>
<protein>
    <submittedName>
        <fullName evidence="2">Uncharacterized protein</fullName>
    </submittedName>
</protein>
<evidence type="ECO:0000313" key="2">
    <source>
        <dbReference type="EMBL" id="TNN45191.1"/>
    </source>
</evidence>
<comment type="caution">
    <text evidence="2">The sequence shown here is derived from an EMBL/GenBank/DDBJ whole genome shotgun (WGS) entry which is preliminary data.</text>
</comment>
<dbReference type="Proteomes" id="UP000314294">
    <property type="component" value="Unassembled WGS sequence"/>
</dbReference>
<organism evidence="2 3">
    <name type="scientific">Liparis tanakae</name>
    <name type="common">Tanaka's snailfish</name>
    <dbReference type="NCBI Taxonomy" id="230148"/>
    <lineage>
        <taxon>Eukaryota</taxon>
        <taxon>Metazoa</taxon>
        <taxon>Chordata</taxon>
        <taxon>Craniata</taxon>
        <taxon>Vertebrata</taxon>
        <taxon>Euteleostomi</taxon>
        <taxon>Actinopterygii</taxon>
        <taxon>Neopterygii</taxon>
        <taxon>Teleostei</taxon>
        <taxon>Neoteleostei</taxon>
        <taxon>Acanthomorphata</taxon>
        <taxon>Eupercaria</taxon>
        <taxon>Perciformes</taxon>
        <taxon>Cottioidei</taxon>
        <taxon>Cottales</taxon>
        <taxon>Liparidae</taxon>
        <taxon>Liparis</taxon>
    </lineage>
</organism>
<accession>A0A4Z2FW95</accession>
<name>A0A4Z2FW95_9TELE</name>